<feature type="region of interest" description="Disordered" evidence="1">
    <location>
        <begin position="1"/>
        <end position="35"/>
    </location>
</feature>
<dbReference type="EMBL" id="JANPWB010000010">
    <property type="protein sequence ID" value="KAJ1134193.1"/>
    <property type="molecule type" value="Genomic_DNA"/>
</dbReference>
<dbReference type="AlphaFoldDB" id="A0AAV7Q6C1"/>
<organism evidence="2 3">
    <name type="scientific">Pleurodeles waltl</name>
    <name type="common">Iberian ribbed newt</name>
    <dbReference type="NCBI Taxonomy" id="8319"/>
    <lineage>
        <taxon>Eukaryota</taxon>
        <taxon>Metazoa</taxon>
        <taxon>Chordata</taxon>
        <taxon>Craniata</taxon>
        <taxon>Vertebrata</taxon>
        <taxon>Euteleostomi</taxon>
        <taxon>Amphibia</taxon>
        <taxon>Batrachia</taxon>
        <taxon>Caudata</taxon>
        <taxon>Salamandroidea</taxon>
        <taxon>Salamandridae</taxon>
        <taxon>Pleurodelinae</taxon>
        <taxon>Pleurodeles</taxon>
    </lineage>
</organism>
<proteinExistence type="predicted"/>
<keyword evidence="3" id="KW-1185">Reference proteome</keyword>
<reference evidence="2" key="1">
    <citation type="journal article" date="2022" name="bioRxiv">
        <title>Sequencing and chromosome-scale assembly of the giantPleurodeles waltlgenome.</title>
        <authorList>
            <person name="Brown T."/>
            <person name="Elewa A."/>
            <person name="Iarovenko S."/>
            <person name="Subramanian E."/>
            <person name="Araus A.J."/>
            <person name="Petzold A."/>
            <person name="Susuki M."/>
            <person name="Suzuki K.-i.T."/>
            <person name="Hayashi T."/>
            <person name="Toyoda A."/>
            <person name="Oliveira C."/>
            <person name="Osipova E."/>
            <person name="Leigh N.D."/>
            <person name="Simon A."/>
            <person name="Yun M.H."/>
        </authorList>
    </citation>
    <scope>NUCLEOTIDE SEQUENCE</scope>
    <source>
        <strain evidence="2">20211129_DDA</strain>
        <tissue evidence="2">Liver</tissue>
    </source>
</reference>
<sequence>MPLHPGLPISPSPRVPLAHPGPGSSICGRRASTGNDTSVMNYRVIHRSRGGQVGHAEVVLASGPLLSIAGPRTCHCRTGVTGQASKLQVRPLVVTGRSRPPLAGRRMECGRAPSSRGREGVHLGGERRRRR</sequence>
<comment type="caution">
    <text evidence="2">The sequence shown here is derived from an EMBL/GenBank/DDBJ whole genome shotgun (WGS) entry which is preliminary data.</text>
</comment>
<evidence type="ECO:0000256" key="1">
    <source>
        <dbReference type="SAM" id="MobiDB-lite"/>
    </source>
</evidence>
<evidence type="ECO:0000313" key="3">
    <source>
        <dbReference type="Proteomes" id="UP001066276"/>
    </source>
</evidence>
<gene>
    <name evidence="2" type="ORF">NDU88_000648</name>
</gene>
<name>A0AAV7Q6C1_PLEWA</name>
<dbReference type="Proteomes" id="UP001066276">
    <property type="component" value="Chromosome 6"/>
</dbReference>
<protein>
    <submittedName>
        <fullName evidence="2">Uncharacterized protein</fullName>
    </submittedName>
</protein>
<feature type="compositionally biased region" description="Basic and acidic residues" evidence="1">
    <location>
        <begin position="116"/>
        <end position="131"/>
    </location>
</feature>
<feature type="region of interest" description="Disordered" evidence="1">
    <location>
        <begin position="97"/>
        <end position="131"/>
    </location>
</feature>
<accession>A0AAV7Q6C1</accession>
<evidence type="ECO:0000313" key="2">
    <source>
        <dbReference type="EMBL" id="KAJ1134193.1"/>
    </source>
</evidence>